<dbReference type="CDD" id="cd05403">
    <property type="entry name" value="NT_KNTase_like"/>
    <property type="match status" value="1"/>
</dbReference>
<dbReference type="SUPFAM" id="SSF81301">
    <property type="entry name" value="Nucleotidyltransferase"/>
    <property type="match status" value="1"/>
</dbReference>
<dbReference type="InterPro" id="IPR043519">
    <property type="entry name" value="NT_sf"/>
</dbReference>
<feature type="domain" description="Polymerase nucleotidyl transferase" evidence="1">
    <location>
        <begin position="72"/>
        <end position="108"/>
    </location>
</feature>
<dbReference type="InterPro" id="IPR002934">
    <property type="entry name" value="Polymerase_NTP_transf_dom"/>
</dbReference>
<dbReference type="AlphaFoldDB" id="A0A919NBE3"/>
<comment type="caution">
    <text evidence="2">The sequence shown here is derived from an EMBL/GenBank/DDBJ whole genome shotgun (WGS) entry which is preliminary data.</text>
</comment>
<reference evidence="2" key="1">
    <citation type="submission" date="2021-01" db="EMBL/GenBank/DDBJ databases">
        <title>Whole genome shotgun sequence of Actinoplanes siamensis NBRC 109076.</title>
        <authorList>
            <person name="Komaki H."/>
            <person name="Tamura T."/>
        </authorList>
    </citation>
    <scope>NUCLEOTIDE SEQUENCE</scope>
    <source>
        <strain evidence="2">NBRC 109076</strain>
    </source>
</reference>
<protein>
    <recommendedName>
        <fullName evidence="1">Polymerase nucleotidyl transferase domain-containing protein</fullName>
    </recommendedName>
</protein>
<proteinExistence type="predicted"/>
<organism evidence="2 3">
    <name type="scientific">Actinoplanes siamensis</name>
    <dbReference type="NCBI Taxonomy" id="1223317"/>
    <lineage>
        <taxon>Bacteria</taxon>
        <taxon>Bacillati</taxon>
        <taxon>Actinomycetota</taxon>
        <taxon>Actinomycetes</taxon>
        <taxon>Micromonosporales</taxon>
        <taxon>Micromonosporaceae</taxon>
        <taxon>Actinoplanes</taxon>
    </lineage>
</organism>
<evidence type="ECO:0000313" key="3">
    <source>
        <dbReference type="Proteomes" id="UP000629619"/>
    </source>
</evidence>
<dbReference type="RefSeq" id="WP_203683224.1">
    <property type="nucleotide sequence ID" value="NZ_BOMW01000054.1"/>
</dbReference>
<sequence>MVEAGAAGRRAAGEAAGVIARLAARHFGEEAAEVTARDMVRAAAGEVRQIPQGFTERQFGRFARGARQLRKQSGLPEGDLVVQGSRVRGTARSTSDIDVALRLDERSFFEHAELMLGRAPIGTRLRKSMLRDIRQNGQLRSFTLGHEFQVLRRRLLDSESPFEVQFSAIRIGGRLDTGPFIPLG</sequence>
<keyword evidence="3" id="KW-1185">Reference proteome</keyword>
<name>A0A919NBE3_9ACTN</name>
<dbReference type="GO" id="GO:0016779">
    <property type="term" value="F:nucleotidyltransferase activity"/>
    <property type="evidence" value="ECO:0007669"/>
    <property type="project" value="InterPro"/>
</dbReference>
<gene>
    <name evidence="2" type="ORF">Asi03nite_53710</name>
</gene>
<dbReference type="Proteomes" id="UP000629619">
    <property type="component" value="Unassembled WGS sequence"/>
</dbReference>
<dbReference type="Pfam" id="PF01909">
    <property type="entry name" value="NTP_transf_2"/>
    <property type="match status" value="1"/>
</dbReference>
<evidence type="ECO:0000313" key="2">
    <source>
        <dbReference type="EMBL" id="GIF07833.1"/>
    </source>
</evidence>
<dbReference type="Gene3D" id="3.30.460.10">
    <property type="entry name" value="Beta Polymerase, domain 2"/>
    <property type="match status" value="1"/>
</dbReference>
<accession>A0A919NBE3</accession>
<dbReference type="EMBL" id="BOMW01000054">
    <property type="protein sequence ID" value="GIF07833.1"/>
    <property type="molecule type" value="Genomic_DNA"/>
</dbReference>
<evidence type="ECO:0000259" key="1">
    <source>
        <dbReference type="Pfam" id="PF01909"/>
    </source>
</evidence>